<reference evidence="2 3" key="2">
    <citation type="submission" date="2017-09" db="EMBL/GenBank/DDBJ databases">
        <title>Extensive intraspecific genome diversity in a model arbuscular mycorrhizal fungus.</title>
        <authorList>
            <person name="Chen E.C."/>
            <person name="Morin E."/>
            <person name="Beaudet D."/>
            <person name="Noel J."/>
            <person name="Ndikumana S."/>
            <person name="Charron P."/>
            <person name="St-Onge C."/>
            <person name="Giorgi J."/>
            <person name="Grigoriev I.V."/>
            <person name="Roux C."/>
            <person name="Martin F.M."/>
            <person name="Corradi N."/>
        </authorList>
    </citation>
    <scope>NUCLEOTIDE SEQUENCE [LARGE SCALE GENOMIC DNA]</scope>
    <source>
        <strain evidence="2 3">A5</strain>
    </source>
</reference>
<comment type="caution">
    <text evidence="2">The sequence shown here is derived from an EMBL/GenBank/DDBJ whole genome shotgun (WGS) entry which is preliminary data.</text>
</comment>
<proteinExistence type="predicted"/>
<sequence length="103" mass="12001">MARGPHKSKAAKAKSIHRFRTKILKKKRKAVYETGYVEALEKRINILEEKVKNLEEDNVKLLAERNDAISDLNDKVARIRALEMDQELNARIRPGRKKKNSDY</sequence>
<reference evidence="2 3" key="1">
    <citation type="submission" date="2016-04" db="EMBL/GenBank/DDBJ databases">
        <title>Genome analyses suggest a sexual origin of heterokaryosis in a supposedly ancient asexual fungus.</title>
        <authorList>
            <person name="Ropars J."/>
            <person name="Sedzielewska K."/>
            <person name="Noel J."/>
            <person name="Charron P."/>
            <person name="Farinelli L."/>
            <person name="Marton T."/>
            <person name="Kruger M."/>
            <person name="Pelin A."/>
            <person name="Brachmann A."/>
            <person name="Corradi N."/>
        </authorList>
    </citation>
    <scope>NUCLEOTIDE SEQUENCE [LARGE SCALE GENOMIC DNA]</scope>
    <source>
        <strain evidence="2 3">A5</strain>
    </source>
</reference>
<name>A0A2N0P2R5_9GLOM</name>
<dbReference type="VEuPathDB" id="FungiDB:RhiirFUN_004189"/>
<evidence type="ECO:0000256" key="1">
    <source>
        <dbReference type="SAM" id="Coils"/>
    </source>
</evidence>
<protein>
    <submittedName>
        <fullName evidence="2">Uncharacterized protein</fullName>
    </submittedName>
</protein>
<dbReference type="AlphaFoldDB" id="A0A2N0P2R5"/>
<evidence type="ECO:0000313" key="2">
    <source>
        <dbReference type="EMBL" id="PKC01083.1"/>
    </source>
</evidence>
<evidence type="ECO:0000313" key="3">
    <source>
        <dbReference type="Proteomes" id="UP000232722"/>
    </source>
</evidence>
<organism evidence="2 3">
    <name type="scientific">Rhizophagus irregularis</name>
    <dbReference type="NCBI Taxonomy" id="588596"/>
    <lineage>
        <taxon>Eukaryota</taxon>
        <taxon>Fungi</taxon>
        <taxon>Fungi incertae sedis</taxon>
        <taxon>Mucoromycota</taxon>
        <taxon>Glomeromycotina</taxon>
        <taxon>Glomeromycetes</taxon>
        <taxon>Glomerales</taxon>
        <taxon>Glomeraceae</taxon>
        <taxon>Rhizophagus</taxon>
    </lineage>
</organism>
<dbReference type="OrthoDB" id="2373754at2759"/>
<dbReference type="Proteomes" id="UP000232722">
    <property type="component" value="Unassembled WGS sequence"/>
</dbReference>
<dbReference type="EMBL" id="LLXJ01001703">
    <property type="protein sequence ID" value="PKC01083.1"/>
    <property type="molecule type" value="Genomic_DNA"/>
</dbReference>
<keyword evidence="1" id="KW-0175">Coiled coil</keyword>
<accession>A0A2N0P2R5</accession>
<gene>
    <name evidence="2" type="ORF">RhiirA5_381987</name>
</gene>
<feature type="coiled-coil region" evidence="1">
    <location>
        <begin position="37"/>
        <end position="71"/>
    </location>
</feature>